<feature type="compositionally biased region" description="Acidic residues" evidence="1">
    <location>
        <begin position="14"/>
        <end position="24"/>
    </location>
</feature>
<evidence type="ECO:0000256" key="1">
    <source>
        <dbReference type="SAM" id="MobiDB-lite"/>
    </source>
</evidence>
<feature type="compositionally biased region" description="Basic residues" evidence="1">
    <location>
        <begin position="1"/>
        <end position="10"/>
    </location>
</feature>
<comment type="caution">
    <text evidence="2">The sequence shown here is derived from an EMBL/GenBank/DDBJ whole genome shotgun (WGS) entry which is preliminary data.</text>
</comment>
<accession>A0AAV4E1G6</accession>
<evidence type="ECO:0000313" key="2">
    <source>
        <dbReference type="EMBL" id="GFO50319.1"/>
    </source>
</evidence>
<dbReference type="EMBL" id="BLXT01008609">
    <property type="protein sequence ID" value="GFO50319.1"/>
    <property type="molecule type" value="Genomic_DNA"/>
</dbReference>
<gene>
    <name evidence="2" type="ORF">PoB_007682400</name>
</gene>
<dbReference type="AlphaFoldDB" id="A0AAV4E1G6"/>
<dbReference type="Proteomes" id="UP000735302">
    <property type="component" value="Unassembled WGS sequence"/>
</dbReference>
<protein>
    <submittedName>
        <fullName evidence="2">Uncharacterized protein</fullName>
    </submittedName>
</protein>
<name>A0AAV4E1G6_9GAST</name>
<evidence type="ECO:0000313" key="3">
    <source>
        <dbReference type="Proteomes" id="UP000735302"/>
    </source>
</evidence>
<reference evidence="2 3" key="1">
    <citation type="journal article" date="2021" name="Elife">
        <title>Chloroplast acquisition without the gene transfer in kleptoplastic sea slugs, Plakobranchus ocellatus.</title>
        <authorList>
            <person name="Maeda T."/>
            <person name="Takahashi S."/>
            <person name="Yoshida T."/>
            <person name="Shimamura S."/>
            <person name="Takaki Y."/>
            <person name="Nagai Y."/>
            <person name="Toyoda A."/>
            <person name="Suzuki Y."/>
            <person name="Arimoto A."/>
            <person name="Ishii H."/>
            <person name="Satoh N."/>
            <person name="Nishiyama T."/>
            <person name="Hasebe M."/>
            <person name="Maruyama T."/>
            <person name="Minagawa J."/>
            <person name="Obokata J."/>
            <person name="Shigenobu S."/>
        </authorList>
    </citation>
    <scope>NUCLEOTIDE SEQUENCE [LARGE SCALE GENOMIC DNA]</scope>
</reference>
<proteinExistence type="predicted"/>
<keyword evidence="3" id="KW-1185">Reference proteome</keyword>
<organism evidence="2 3">
    <name type="scientific">Plakobranchus ocellatus</name>
    <dbReference type="NCBI Taxonomy" id="259542"/>
    <lineage>
        <taxon>Eukaryota</taxon>
        <taxon>Metazoa</taxon>
        <taxon>Spiralia</taxon>
        <taxon>Lophotrochozoa</taxon>
        <taxon>Mollusca</taxon>
        <taxon>Gastropoda</taxon>
        <taxon>Heterobranchia</taxon>
        <taxon>Euthyneura</taxon>
        <taxon>Panpulmonata</taxon>
        <taxon>Sacoglossa</taxon>
        <taxon>Placobranchoidea</taxon>
        <taxon>Plakobranchidae</taxon>
        <taxon>Plakobranchus</taxon>
    </lineage>
</organism>
<sequence length="66" mass="7599">MHKSRPTRRRSSNEDELQGSESESEYIATGYITSMHRKTQVNLHCPHRDLELNKIDRGKQSGSGEE</sequence>
<feature type="region of interest" description="Disordered" evidence="1">
    <location>
        <begin position="1"/>
        <end position="29"/>
    </location>
</feature>